<proteinExistence type="predicted"/>
<name>A0A0D2MYL8_9CHLO</name>
<dbReference type="RefSeq" id="XP_013898280.1">
    <property type="nucleotide sequence ID" value="XM_014042826.1"/>
</dbReference>
<dbReference type="Proteomes" id="UP000054498">
    <property type="component" value="Unassembled WGS sequence"/>
</dbReference>
<protein>
    <recommendedName>
        <fullName evidence="2">Exocyst complex component EXOC6/Sec15 N-terminal domain-containing protein</fullName>
    </recommendedName>
</protein>
<organism evidence="3 4">
    <name type="scientific">Monoraphidium neglectum</name>
    <dbReference type="NCBI Taxonomy" id="145388"/>
    <lineage>
        <taxon>Eukaryota</taxon>
        <taxon>Viridiplantae</taxon>
        <taxon>Chlorophyta</taxon>
        <taxon>core chlorophytes</taxon>
        <taxon>Chlorophyceae</taxon>
        <taxon>CS clade</taxon>
        <taxon>Sphaeropleales</taxon>
        <taxon>Selenastraceae</taxon>
        <taxon>Monoraphidium</taxon>
    </lineage>
</organism>
<dbReference type="GO" id="GO:0000145">
    <property type="term" value="C:exocyst"/>
    <property type="evidence" value="ECO:0007669"/>
    <property type="project" value="TreeGrafter"/>
</dbReference>
<sequence>MCALYVNTSREREGGGSAPEEANIRELVEKCAHNDDITPLVRLMFEAQAVPDSPQSIDADGKQMVSIIGSCLKAVAAEQQRVVGDVARGNAIAIATTVGEVEKLGDAVRQVRAALVGGSGAVQASGGALAAHAGRLATAAEVRENLARAAHALAAARAVLRQCLAAGQLVSQQQLYHALCSLDVIRQKHLGAKGRGVHLI</sequence>
<dbReference type="EMBL" id="KK101901">
    <property type="protein sequence ID" value="KIY99260.1"/>
    <property type="molecule type" value="Genomic_DNA"/>
</dbReference>
<dbReference type="Pfam" id="PF20651">
    <property type="entry name" value="EXOC6_Sec15_N"/>
    <property type="match status" value="1"/>
</dbReference>
<dbReference type="GeneID" id="25741575"/>
<dbReference type="GO" id="GO:0006886">
    <property type="term" value="P:intracellular protein transport"/>
    <property type="evidence" value="ECO:0007669"/>
    <property type="project" value="InterPro"/>
</dbReference>
<evidence type="ECO:0000256" key="1">
    <source>
        <dbReference type="SAM" id="MobiDB-lite"/>
    </source>
</evidence>
<feature type="domain" description="Exocyst complex component EXOC6/Sec15 N-terminal" evidence="2">
    <location>
        <begin position="72"/>
        <end position="190"/>
    </location>
</feature>
<evidence type="ECO:0000313" key="4">
    <source>
        <dbReference type="Proteomes" id="UP000054498"/>
    </source>
</evidence>
<dbReference type="GO" id="GO:0006893">
    <property type="term" value="P:Golgi to plasma membrane transport"/>
    <property type="evidence" value="ECO:0007669"/>
    <property type="project" value="TreeGrafter"/>
</dbReference>
<dbReference type="OrthoDB" id="10267033at2759"/>
<accession>A0A0D2MYL8</accession>
<dbReference type="GO" id="GO:0090522">
    <property type="term" value="P:vesicle tethering involved in exocytosis"/>
    <property type="evidence" value="ECO:0007669"/>
    <property type="project" value="InterPro"/>
</dbReference>
<gene>
    <name evidence="3" type="ORF">MNEG_8700</name>
</gene>
<dbReference type="InterPro" id="IPR048359">
    <property type="entry name" value="EXOC6_Sec15_N"/>
</dbReference>
<evidence type="ECO:0000313" key="3">
    <source>
        <dbReference type="EMBL" id="KIY99260.1"/>
    </source>
</evidence>
<evidence type="ECO:0000259" key="2">
    <source>
        <dbReference type="Pfam" id="PF20651"/>
    </source>
</evidence>
<dbReference type="PANTHER" id="PTHR12702">
    <property type="entry name" value="SEC15"/>
    <property type="match status" value="1"/>
</dbReference>
<dbReference type="GO" id="GO:0016020">
    <property type="term" value="C:membrane"/>
    <property type="evidence" value="ECO:0007669"/>
    <property type="project" value="TreeGrafter"/>
</dbReference>
<dbReference type="PANTHER" id="PTHR12702:SF0">
    <property type="entry name" value="EXOCYST COMPLEX COMPONENT 6"/>
    <property type="match status" value="1"/>
</dbReference>
<dbReference type="AlphaFoldDB" id="A0A0D2MYL8"/>
<reference evidence="3 4" key="1">
    <citation type="journal article" date="2013" name="BMC Genomics">
        <title>Reconstruction of the lipid metabolism for the microalga Monoraphidium neglectum from its genome sequence reveals characteristics suitable for biofuel production.</title>
        <authorList>
            <person name="Bogen C."/>
            <person name="Al-Dilaimi A."/>
            <person name="Albersmeier A."/>
            <person name="Wichmann J."/>
            <person name="Grundmann M."/>
            <person name="Rupp O."/>
            <person name="Lauersen K.J."/>
            <person name="Blifernez-Klassen O."/>
            <person name="Kalinowski J."/>
            <person name="Goesmann A."/>
            <person name="Mussgnug J.H."/>
            <person name="Kruse O."/>
        </authorList>
    </citation>
    <scope>NUCLEOTIDE SEQUENCE [LARGE SCALE GENOMIC DNA]</scope>
    <source>
        <strain evidence="3 4">SAG 48.87</strain>
    </source>
</reference>
<dbReference type="InterPro" id="IPR007225">
    <property type="entry name" value="EXOC6/Sec15"/>
</dbReference>
<feature type="region of interest" description="Disordered" evidence="1">
    <location>
        <begin position="1"/>
        <end position="20"/>
    </location>
</feature>
<dbReference type="STRING" id="145388.A0A0D2MYL8"/>
<keyword evidence="4" id="KW-1185">Reference proteome</keyword>
<dbReference type="KEGG" id="mng:MNEG_8700"/>